<evidence type="ECO:0000313" key="2">
    <source>
        <dbReference type="EMBL" id="SFB80376.1"/>
    </source>
</evidence>
<organism evidence="2 3">
    <name type="scientific">Marinospirillum celere</name>
    <dbReference type="NCBI Taxonomy" id="1122252"/>
    <lineage>
        <taxon>Bacteria</taxon>
        <taxon>Pseudomonadati</taxon>
        <taxon>Pseudomonadota</taxon>
        <taxon>Gammaproteobacteria</taxon>
        <taxon>Oceanospirillales</taxon>
        <taxon>Oceanospirillaceae</taxon>
        <taxon>Marinospirillum</taxon>
    </lineage>
</organism>
<dbReference type="STRING" id="1122252.SAMN05660443_0228"/>
<evidence type="ECO:0000313" key="3">
    <source>
        <dbReference type="Proteomes" id="UP000199058"/>
    </source>
</evidence>
<evidence type="ECO:0000256" key="1">
    <source>
        <dbReference type="SAM" id="MobiDB-lite"/>
    </source>
</evidence>
<dbReference type="RefSeq" id="WP_091957932.1">
    <property type="nucleotide sequence ID" value="NZ_FOLH01000001.1"/>
</dbReference>
<sequence>MQPSVTGRTPAGQTGSTERPDPAVAEQVTQAIGQVFALLQRLYPRTWDTGWKSAQEVTESKRTLFKLLAKSAPPSPACFQRLEAFIAERGGDFPPSLPDIARVLKPQPEDLGFASPESAWLTVCNNSHQHQVIRCPAIRAAVGNRWHAIRNATSRVDIAREYKAFQASYEAVINRALMGEDITPRQLLEDQSRKLQSKGRPTDSLIDRLVQQRQQERQRASG</sequence>
<dbReference type="EMBL" id="FOLH01000001">
    <property type="protein sequence ID" value="SFB80376.1"/>
    <property type="molecule type" value="Genomic_DNA"/>
</dbReference>
<dbReference type="Proteomes" id="UP000199058">
    <property type="component" value="Unassembled WGS sequence"/>
</dbReference>
<name>A0A1I1E134_9GAMM</name>
<proteinExistence type="predicted"/>
<feature type="region of interest" description="Disordered" evidence="1">
    <location>
        <begin position="1"/>
        <end position="23"/>
    </location>
</feature>
<dbReference type="OrthoDB" id="5725929at2"/>
<gene>
    <name evidence="2" type="ORF">SAMN05660443_0228</name>
</gene>
<keyword evidence="3" id="KW-1185">Reference proteome</keyword>
<reference evidence="2 3" key="1">
    <citation type="submission" date="2016-10" db="EMBL/GenBank/DDBJ databases">
        <authorList>
            <person name="de Groot N.N."/>
        </authorList>
    </citation>
    <scope>NUCLEOTIDE SEQUENCE [LARGE SCALE GENOMIC DNA]</scope>
    <source>
        <strain evidence="2 3">DSM 18438</strain>
    </source>
</reference>
<feature type="compositionally biased region" description="Polar residues" evidence="1">
    <location>
        <begin position="1"/>
        <end position="17"/>
    </location>
</feature>
<protein>
    <submittedName>
        <fullName evidence="2">Uncharacterized protein</fullName>
    </submittedName>
</protein>
<dbReference type="AlphaFoldDB" id="A0A1I1E134"/>
<accession>A0A1I1E134</accession>